<keyword evidence="2" id="KW-1185">Reference proteome</keyword>
<proteinExistence type="predicted"/>
<dbReference type="Proteomes" id="UP001221757">
    <property type="component" value="Unassembled WGS sequence"/>
</dbReference>
<name>A0AAD7GIB7_MYCRO</name>
<accession>A0AAD7GIB7</accession>
<evidence type="ECO:0000313" key="2">
    <source>
        <dbReference type="Proteomes" id="UP001221757"/>
    </source>
</evidence>
<protein>
    <submittedName>
        <fullName evidence="1">Uncharacterized protein</fullName>
    </submittedName>
</protein>
<reference evidence="1" key="1">
    <citation type="submission" date="2023-03" db="EMBL/GenBank/DDBJ databases">
        <title>Massive genome expansion in bonnet fungi (Mycena s.s.) driven by repeated elements and novel gene families across ecological guilds.</title>
        <authorList>
            <consortium name="Lawrence Berkeley National Laboratory"/>
            <person name="Harder C.B."/>
            <person name="Miyauchi S."/>
            <person name="Viragh M."/>
            <person name="Kuo A."/>
            <person name="Thoen E."/>
            <person name="Andreopoulos B."/>
            <person name="Lu D."/>
            <person name="Skrede I."/>
            <person name="Drula E."/>
            <person name="Henrissat B."/>
            <person name="Morin E."/>
            <person name="Kohler A."/>
            <person name="Barry K."/>
            <person name="LaButti K."/>
            <person name="Morin E."/>
            <person name="Salamov A."/>
            <person name="Lipzen A."/>
            <person name="Mereny Z."/>
            <person name="Hegedus B."/>
            <person name="Baldrian P."/>
            <person name="Stursova M."/>
            <person name="Weitz H."/>
            <person name="Taylor A."/>
            <person name="Grigoriev I.V."/>
            <person name="Nagy L.G."/>
            <person name="Martin F."/>
            <person name="Kauserud H."/>
        </authorList>
    </citation>
    <scope>NUCLEOTIDE SEQUENCE</scope>
    <source>
        <strain evidence="1">CBHHK067</strain>
    </source>
</reference>
<gene>
    <name evidence="1" type="ORF">B0H17DRAFT_1053930</name>
</gene>
<dbReference type="AlphaFoldDB" id="A0AAD7GIB7"/>
<organism evidence="1 2">
    <name type="scientific">Mycena rosella</name>
    <name type="common">Pink bonnet</name>
    <name type="synonym">Agaricus rosellus</name>
    <dbReference type="NCBI Taxonomy" id="1033263"/>
    <lineage>
        <taxon>Eukaryota</taxon>
        <taxon>Fungi</taxon>
        <taxon>Dikarya</taxon>
        <taxon>Basidiomycota</taxon>
        <taxon>Agaricomycotina</taxon>
        <taxon>Agaricomycetes</taxon>
        <taxon>Agaricomycetidae</taxon>
        <taxon>Agaricales</taxon>
        <taxon>Marasmiineae</taxon>
        <taxon>Mycenaceae</taxon>
        <taxon>Mycena</taxon>
    </lineage>
</organism>
<comment type="caution">
    <text evidence="1">The sequence shown here is derived from an EMBL/GenBank/DDBJ whole genome shotgun (WGS) entry which is preliminary data.</text>
</comment>
<feature type="non-terminal residue" evidence="1">
    <location>
        <position position="67"/>
    </location>
</feature>
<dbReference type="EMBL" id="JARKIE010000035">
    <property type="protein sequence ID" value="KAJ7696210.1"/>
    <property type="molecule type" value="Genomic_DNA"/>
</dbReference>
<evidence type="ECO:0000313" key="1">
    <source>
        <dbReference type="EMBL" id="KAJ7696210.1"/>
    </source>
</evidence>
<sequence length="67" mass="7063">MRVSGRSSRDTPSCSRRCLCVRTRTSVAFCRPSLMSSSPAGVAPCASRRVQGASQFISADGLSTPLV</sequence>